<dbReference type="EMBL" id="WHNY01000009">
    <property type="protein sequence ID" value="NOU63154.1"/>
    <property type="molecule type" value="Genomic_DNA"/>
</dbReference>
<keyword evidence="2" id="KW-1185">Reference proteome</keyword>
<sequence length="83" mass="8909">MGHLLNPTGTAIAAIQNRLHSGQINKAGEVRVLVQELRYLNEEIATAGHDDYFGFTDLETICAFSIPLMSSEGKGVMATCSLA</sequence>
<proteinExistence type="predicted"/>
<accession>A0ABX1X4Z9</accession>
<evidence type="ECO:0000313" key="1">
    <source>
        <dbReference type="EMBL" id="NOU63154.1"/>
    </source>
</evidence>
<evidence type="ECO:0008006" key="3">
    <source>
        <dbReference type="Google" id="ProtNLM"/>
    </source>
</evidence>
<dbReference type="Proteomes" id="UP000653578">
    <property type="component" value="Unassembled WGS sequence"/>
</dbReference>
<dbReference type="RefSeq" id="WP_171628962.1">
    <property type="nucleotide sequence ID" value="NZ_WHNY01000009.1"/>
</dbReference>
<protein>
    <recommendedName>
        <fullName evidence="3">IclR-ED domain-containing protein</fullName>
    </recommendedName>
</protein>
<evidence type="ECO:0000313" key="2">
    <source>
        <dbReference type="Proteomes" id="UP000653578"/>
    </source>
</evidence>
<gene>
    <name evidence="1" type="ORF">GC096_03720</name>
</gene>
<name>A0ABX1X4Z9_9BACL</name>
<reference evidence="1 2" key="1">
    <citation type="submission" date="2019-10" db="EMBL/GenBank/DDBJ databases">
        <title>Description of Paenibacillus humi sp. nov.</title>
        <authorList>
            <person name="Carlier A."/>
            <person name="Qi S."/>
        </authorList>
    </citation>
    <scope>NUCLEOTIDE SEQUENCE [LARGE SCALE GENOMIC DNA]</scope>
    <source>
        <strain evidence="1 2">LMG 31461</strain>
    </source>
</reference>
<comment type="caution">
    <text evidence="1">The sequence shown here is derived from an EMBL/GenBank/DDBJ whole genome shotgun (WGS) entry which is preliminary data.</text>
</comment>
<organism evidence="1 2">
    <name type="scientific">Paenibacillus plantarum</name>
    <dbReference type="NCBI Taxonomy" id="2654975"/>
    <lineage>
        <taxon>Bacteria</taxon>
        <taxon>Bacillati</taxon>
        <taxon>Bacillota</taxon>
        <taxon>Bacilli</taxon>
        <taxon>Bacillales</taxon>
        <taxon>Paenibacillaceae</taxon>
        <taxon>Paenibacillus</taxon>
    </lineage>
</organism>